<organism evidence="1 2">
    <name type="scientific">Favolaschia claudopus</name>
    <dbReference type="NCBI Taxonomy" id="2862362"/>
    <lineage>
        <taxon>Eukaryota</taxon>
        <taxon>Fungi</taxon>
        <taxon>Dikarya</taxon>
        <taxon>Basidiomycota</taxon>
        <taxon>Agaricomycotina</taxon>
        <taxon>Agaricomycetes</taxon>
        <taxon>Agaricomycetidae</taxon>
        <taxon>Agaricales</taxon>
        <taxon>Marasmiineae</taxon>
        <taxon>Mycenaceae</taxon>
        <taxon>Favolaschia</taxon>
    </lineage>
</organism>
<dbReference type="EMBL" id="JAWWNJ010000043">
    <property type="protein sequence ID" value="KAK7019638.1"/>
    <property type="molecule type" value="Genomic_DNA"/>
</dbReference>
<protein>
    <submittedName>
        <fullName evidence="1">Uncharacterized protein</fullName>
    </submittedName>
</protein>
<evidence type="ECO:0000313" key="2">
    <source>
        <dbReference type="Proteomes" id="UP001362999"/>
    </source>
</evidence>
<name>A0AAW0B265_9AGAR</name>
<accession>A0AAW0B265</accession>
<dbReference type="Proteomes" id="UP001362999">
    <property type="component" value="Unassembled WGS sequence"/>
</dbReference>
<dbReference type="AlphaFoldDB" id="A0AAW0B265"/>
<gene>
    <name evidence="1" type="ORF">R3P38DRAFT_2783040</name>
</gene>
<sequence>MQLKIADPEALENVRLAPKPEYDSQLSTDYLGYRLELKRSRRAIRLCHQRLSRRSPDIPDLVKHCVRSHTEYTRQHQSTDVKVGDNSTTRTLSFGKETADQAISRAMHGHSDLPAVVKEVTDDRVNGRTYSGVQHEGQQYITKYNSRGSTRSAYYGNGEFRAQFRATGPRIHGNPLPDFETAHSIERNPLPPCENVLKLSGIHCHPVKSRLKWVESTAPWQCLAILPGNPSTDSVEKVPKSMGIHCEAVKKPSQTGGIHCEVEKTRLEMPESTAKLTFALPNHRNPLRSWKSPTQMAGIHCATQKDLSQPTEQPNKEL</sequence>
<keyword evidence="2" id="KW-1185">Reference proteome</keyword>
<evidence type="ECO:0000313" key="1">
    <source>
        <dbReference type="EMBL" id="KAK7019638.1"/>
    </source>
</evidence>
<comment type="caution">
    <text evidence="1">The sequence shown here is derived from an EMBL/GenBank/DDBJ whole genome shotgun (WGS) entry which is preliminary data.</text>
</comment>
<reference evidence="1 2" key="1">
    <citation type="journal article" date="2024" name="J Genomics">
        <title>Draft genome sequencing and assembly of Favolaschia claudopus CIRM-BRFM 2984 isolated from oak limbs.</title>
        <authorList>
            <person name="Navarro D."/>
            <person name="Drula E."/>
            <person name="Chaduli D."/>
            <person name="Cazenave R."/>
            <person name="Ahrendt S."/>
            <person name="Wang J."/>
            <person name="Lipzen A."/>
            <person name="Daum C."/>
            <person name="Barry K."/>
            <person name="Grigoriev I.V."/>
            <person name="Favel A."/>
            <person name="Rosso M.N."/>
            <person name="Martin F."/>
        </authorList>
    </citation>
    <scope>NUCLEOTIDE SEQUENCE [LARGE SCALE GENOMIC DNA]</scope>
    <source>
        <strain evidence="1 2">CIRM-BRFM 2984</strain>
    </source>
</reference>
<proteinExistence type="predicted"/>